<dbReference type="RefSeq" id="WP_307263125.1">
    <property type="nucleotide sequence ID" value="NZ_JAUSVL010000001.1"/>
</dbReference>
<reference evidence="1" key="1">
    <citation type="submission" date="2023-07" db="EMBL/GenBank/DDBJ databases">
        <title>Genomic Encyclopedia of Type Strains, Phase IV (KMG-IV): sequencing the most valuable type-strain genomes for metagenomic binning, comparative biology and taxonomic classification.</title>
        <authorList>
            <person name="Goeker M."/>
        </authorList>
    </citation>
    <scope>NUCLEOTIDE SEQUENCE</scope>
    <source>
        <strain evidence="1">DSM 24202</strain>
    </source>
</reference>
<protein>
    <submittedName>
        <fullName evidence="1">Uncharacterized protein</fullName>
    </submittedName>
</protein>
<evidence type="ECO:0000313" key="1">
    <source>
        <dbReference type="EMBL" id="MDQ0290985.1"/>
    </source>
</evidence>
<proteinExistence type="predicted"/>
<sequence>MPSPLAALSKNELLALVECLAKNMVALDGVWFQACEKSDGMDKAMVLDEAVWNRFAFLEARRFKAFLKLPELPGLAGLRQALPLHFNSIVNEAEMVDDADGALVFRTITCRVQQARSRQNMPWHPCRPVGLAEYSAFARGIDERIRCEAISCYPVITDSSCACSWRFTLAANNSVTSAEHPAEARP</sequence>
<gene>
    <name evidence="1" type="ORF">J3R75_003092</name>
</gene>
<dbReference type="Pfam" id="PF19620">
    <property type="entry name" value="DUF6125"/>
    <property type="match status" value="1"/>
</dbReference>
<accession>A0AAE3VIF8</accession>
<evidence type="ECO:0000313" key="2">
    <source>
        <dbReference type="Proteomes" id="UP001238163"/>
    </source>
</evidence>
<dbReference type="Proteomes" id="UP001238163">
    <property type="component" value="Unassembled WGS sequence"/>
</dbReference>
<keyword evidence="2" id="KW-1185">Reference proteome</keyword>
<dbReference type="EMBL" id="JAUSVL010000001">
    <property type="protein sequence ID" value="MDQ0290985.1"/>
    <property type="molecule type" value="Genomic_DNA"/>
</dbReference>
<organism evidence="1 2">
    <name type="scientific">Oligosphaera ethanolica</name>
    <dbReference type="NCBI Taxonomy" id="760260"/>
    <lineage>
        <taxon>Bacteria</taxon>
        <taxon>Pseudomonadati</taxon>
        <taxon>Lentisphaerota</taxon>
        <taxon>Oligosphaeria</taxon>
        <taxon>Oligosphaerales</taxon>
        <taxon>Oligosphaeraceae</taxon>
        <taxon>Oligosphaera</taxon>
    </lineage>
</organism>
<name>A0AAE3VIF8_9BACT</name>
<dbReference type="AlphaFoldDB" id="A0AAE3VIF8"/>
<comment type="caution">
    <text evidence="1">The sequence shown here is derived from an EMBL/GenBank/DDBJ whole genome shotgun (WGS) entry which is preliminary data.</text>
</comment>